<evidence type="ECO:0000313" key="5">
    <source>
        <dbReference type="Proteomes" id="UP000219338"/>
    </source>
</evidence>
<dbReference type="AlphaFoldDB" id="A0A284RPY2"/>
<dbReference type="Gene3D" id="3.30.420.10">
    <property type="entry name" value="Ribonuclease H-like superfamily/Ribonuclease H"/>
    <property type="match status" value="1"/>
</dbReference>
<dbReference type="GO" id="GO:0003676">
    <property type="term" value="F:nucleic acid binding"/>
    <property type="evidence" value="ECO:0007669"/>
    <property type="project" value="InterPro"/>
</dbReference>
<dbReference type="SUPFAM" id="SSF46689">
    <property type="entry name" value="Homeodomain-like"/>
    <property type="match status" value="1"/>
</dbReference>
<dbReference type="PANTHER" id="PTHR46564">
    <property type="entry name" value="TRANSPOSASE"/>
    <property type="match status" value="1"/>
</dbReference>
<feature type="domain" description="Tc1-like transposase DDE" evidence="1">
    <location>
        <begin position="148"/>
        <end position="289"/>
    </location>
</feature>
<evidence type="ECO:0000313" key="4">
    <source>
        <dbReference type="EMBL" id="SJL16725.1"/>
    </source>
</evidence>
<dbReference type="InterPro" id="IPR047655">
    <property type="entry name" value="Transpos_IS630-like"/>
</dbReference>
<accession>A0A284RPY2</accession>
<sequence>MPPRTISKDLKERVPALFYSHGYKVKDICTILGVQKSFVYQCLDFYRKYGVPWNPHSRRTGRHRVLNHMDLRYITALLRQKQSIYLDEIQHKLQTHRYIHISVPTLFRVLRNFHYSLKNVSVEAKERNDMERMLFMNEMADIMTNPDQLMCIDEAHRNRRTSVRKKGRTPIGIRCVSRRHFVRGQRVSILPVLTIDGIIVHDIIPGSVTSLRFLEFLRECVIPLTNPYPGPRSILLLDNCNIHRAEEIRALVEDDAQCKLVFLPPYSPDYNPIEQAFSAIKAFLRRSWDDFSLSVIDRACHSITASKAWGFFRSSGYV</sequence>
<dbReference type="EMBL" id="FUEG01000037">
    <property type="protein sequence ID" value="SJL16725.1"/>
    <property type="molecule type" value="Genomic_DNA"/>
</dbReference>
<name>A0A284RPY2_ARMOS</name>
<proteinExistence type="predicted"/>
<evidence type="ECO:0000313" key="3">
    <source>
        <dbReference type="EMBL" id="SJL11943.1"/>
    </source>
</evidence>
<evidence type="ECO:0000313" key="2">
    <source>
        <dbReference type="EMBL" id="SJL10836.1"/>
    </source>
</evidence>
<reference evidence="2" key="2">
    <citation type="submission" date="2017-01" db="EMBL/GenBank/DDBJ databases">
        <authorList>
            <person name="Mah S.A."/>
            <person name="Swanson W.J."/>
            <person name="Moy G.W."/>
            <person name="Vacquier V.D."/>
        </authorList>
    </citation>
    <scope>NUCLEOTIDE SEQUENCE [LARGE SCALE GENOMIC DNA]</scope>
    <source>
        <strain evidence="2">C18/9</strain>
    </source>
</reference>
<evidence type="ECO:0000259" key="1">
    <source>
        <dbReference type="Pfam" id="PF13358"/>
    </source>
</evidence>
<reference evidence="5" key="1">
    <citation type="journal article" date="2017" name="Nat. Ecol. Evol.">
        <title>Genome expansion and lineage-specific genetic innovations in the forest pathogenic fungi Armillaria.</title>
        <authorList>
            <person name="Sipos G."/>
            <person name="Prasanna A.N."/>
            <person name="Walter M.C."/>
            <person name="O'Connor E."/>
            <person name="Balint B."/>
            <person name="Krizsan K."/>
            <person name="Kiss B."/>
            <person name="Hess J."/>
            <person name="Varga T."/>
            <person name="Slot J."/>
            <person name="Riley R."/>
            <person name="Boka B."/>
            <person name="Rigling D."/>
            <person name="Barry K."/>
            <person name="Lee J."/>
            <person name="Mihaltcheva S."/>
            <person name="LaButti K."/>
            <person name="Lipzen A."/>
            <person name="Waldron R."/>
            <person name="Moloney N.M."/>
            <person name="Sperisen C."/>
            <person name="Kredics L."/>
            <person name="Vagvoelgyi C."/>
            <person name="Patrignani A."/>
            <person name="Fitzpatrick D."/>
            <person name="Nagy I."/>
            <person name="Doyle S."/>
            <person name="Anderson J.B."/>
            <person name="Grigoriev I.V."/>
            <person name="Gueldener U."/>
            <person name="Muensterkoetter M."/>
            <person name="Nagy L.G."/>
        </authorList>
    </citation>
    <scope>NUCLEOTIDE SEQUENCE [LARGE SCALE GENOMIC DNA]</scope>
    <source>
        <strain evidence="5">C18/9</strain>
    </source>
</reference>
<keyword evidence="5" id="KW-1185">Reference proteome</keyword>
<dbReference type="EMBL" id="FUEG01000013">
    <property type="protein sequence ID" value="SJL10836.1"/>
    <property type="molecule type" value="Genomic_DNA"/>
</dbReference>
<dbReference type="InterPro" id="IPR009057">
    <property type="entry name" value="Homeodomain-like_sf"/>
</dbReference>
<organism evidence="2 5">
    <name type="scientific">Armillaria ostoyae</name>
    <name type="common">Armillaria root rot fungus</name>
    <dbReference type="NCBI Taxonomy" id="47428"/>
    <lineage>
        <taxon>Eukaryota</taxon>
        <taxon>Fungi</taxon>
        <taxon>Dikarya</taxon>
        <taxon>Basidiomycota</taxon>
        <taxon>Agaricomycotina</taxon>
        <taxon>Agaricomycetes</taxon>
        <taxon>Agaricomycetidae</taxon>
        <taxon>Agaricales</taxon>
        <taxon>Marasmiineae</taxon>
        <taxon>Physalacriaceae</taxon>
        <taxon>Armillaria</taxon>
    </lineage>
</organism>
<protein>
    <recommendedName>
        <fullName evidence="1">Tc1-like transposase DDE domain-containing protein</fullName>
    </recommendedName>
</protein>
<dbReference type="STRING" id="47428.A0A284RPY2"/>
<dbReference type="PANTHER" id="PTHR46564:SF1">
    <property type="entry name" value="TRANSPOSASE"/>
    <property type="match status" value="1"/>
</dbReference>
<gene>
    <name evidence="2" type="ORF">ARMOST_14230</name>
    <name evidence="3" type="ORF">ARMOST_15357</name>
    <name evidence="4" type="ORF">ARMOST_20254</name>
</gene>
<dbReference type="EMBL" id="FUEG01000015">
    <property type="protein sequence ID" value="SJL11943.1"/>
    <property type="molecule type" value="Genomic_DNA"/>
</dbReference>
<dbReference type="Pfam" id="PF13358">
    <property type="entry name" value="DDE_3"/>
    <property type="match status" value="1"/>
</dbReference>
<dbReference type="OrthoDB" id="2142724at2759"/>
<dbReference type="InterPro" id="IPR036397">
    <property type="entry name" value="RNaseH_sf"/>
</dbReference>
<dbReference type="OMA" id="KHAHANT"/>
<dbReference type="Proteomes" id="UP000219338">
    <property type="component" value="Unassembled WGS sequence"/>
</dbReference>
<dbReference type="NCBIfam" id="NF033545">
    <property type="entry name" value="transpos_IS630"/>
    <property type="match status" value="1"/>
</dbReference>
<dbReference type="InterPro" id="IPR038717">
    <property type="entry name" value="Tc1-like_DDE_dom"/>
</dbReference>